<accession>A0A2S6I1N2</accession>
<evidence type="ECO:0000313" key="3">
    <source>
        <dbReference type="Proteomes" id="UP000237662"/>
    </source>
</evidence>
<keyword evidence="1" id="KW-1133">Transmembrane helix</keyword>
<evidence type="ECO:0000313" key="2">
    <source>
        <dbReference type="EMBL" id="PPK85074.1"/>
    </source>
</evidence>
<reference evidence="2 3" key="1">
    <citation type="submission" date="2018-02" db="EMBL/GenBank/DDBJ databases">
        <title>Genomic Encyclopedia of Archaeal and Bacterial Type Strains, Phase II (KMG-II): from individual species to whole genera.</title>
        <authorList>
            <person name="Goeker M."/>
        </authorList>
    </citation>
    <scope>NUCLEOTIDE SEQUENCE [LARGE SCALE GENOMIC DNA]</scope>
    <source>
        <strain evidence="2 3">DSM 29526</strain>
    </source>
</reference>
<dbReference type="OrthoDB" id="1435577at2"/>
<evidence type="ECO:0000256" key="1">
    <source>
        <dbReference type="SAM" id="Phobius"/>
    </source>
</evidence>
<sequence>MNATPSNVLQAGSLFTHLLDHRAAFDRSGLQQFGFSEAEINQAELIHGRLAALAEHEKSTQRQLTRLQEESAIGTFDLIKDLKASLKDTMEESRSVQGLARWMFGLTFCLGFALIVVAIYFGTRGQEVLSVAFGTFGMASIVALFISDPPLKVQDSRSNYAQLTIGVLAWFNDLVDKSAIHQINQQVYAVLYNSATDADTILRAHQRATESYLAISSAQMDNTAKVLRLLEEVAEPTNRPKPKPAGEAAR</sequence>
<dbReference type="RefSeq" id="WP_104419593.1">
    <property type="nucleotide sequence ID" value="NZ_PTJC01000006.1"/>
</dbReference>
<keyword evidence="1" id="KW-0472">Membrane</keyword>
<organism evidence="2 3">
    <name type="scientific">Neolewinella xylanilytica</name>
    <dbReference type="NCBI Taxonomy" id="1514080"/>
    <lineage>
        <taxon>Bacteria</taxon>
        <taxon>Pseudomonadati</taxon>
        <taxon>Bacteroidota</taxon>
        <taxon>Saprospiria</taxon>
        <taxon>Saprospirales</taxon>
        <taxon>Lewinellaceae</taxon>
        <taxon>Neolewinella</taxon>
    </lineage>
</organism>
<name>A0A2S6I1N2_9BACT</name>
<feature type="transmembrane region" description="Helical" evidence="1">
    <location>
        <begin position="99"/>
        <end position="122"/>
    </location>
</feature>
<keyword evidence="3" id="KW-1185">Reference proteome</keyword>
<keyword evidence="1" id="KW-0812">Transmembrane</keyword>
<dbReference type="EMBL" id="PTJC01000006">
    <property type="protein sequence ID" value="PPK85074.1"/>
    <property type="molecule type" value="Genomic_DNA"/>
</dbReference>
<dbReference type="Proteomes" id="UP000237662">
    <property type="component" value="Unassembled WGS sequence"/>
</dbReference>
<protein>
    <submittedName>
        <fullName evidence="2">Uncharacterized protein</fullName>
    </submittedName>
</protein>
<proteinExistence type="predicted"/>
<comment type="caution">
    <text evidence="2">The sequence shown here is derived from an EMBL/GenBank/DDBJ whole genome shotgun (WGS) entry which is preliminary data.</text>
</comment>
<dbReference type="AlphaFoldDB" id="A0A2S6I1N2"/>
<feature type="transmembrane region" description="Helical" evidence="1">
    <location>
        <begin position="128"/>
        <end position="147"/>
    </location>
</feature>
<gene>
    <name evidence="2" type="ORF">CLV84_1965</name>
</gene>